<name>A0A3P1WRR5_9ACTN</name>
<keyword evidence="3" id="KW-0677">Repeat</keyword>
<reference evidence="4 5" key="1">
    <citation type="submission" date="2018-11" db="EMBL/GenBank/DDBJ databases">
        <title>Genomes From Bacteria Associated with the Canine Oral Cavity: a Test Case for Automated Genome-Based Taxonomic Assignment.</title>
        <authorList>
            <person name="Coil D.A."/>
            <person name="Jospin G."/>
            <person name="Darling A.E."/>
            <person name="Wallis C."/>
            <person name="Davis I.J."/>
            <person name="Harris S."/>
            <person name="Eisen J.A."/>
            <person name="Holcombe L.J."/>
            <person name="O'Flynn C."/>
        </authorList>
    </citation>
    <scope>NUCLEOTIDE SEQUENCE [LARGE SCALE GENOMIC DNA]</scope>
    <source>
        <strain evidence="4 5">OH2822_COT-296</strain>
    </source>
</reference>
<proteinExistence type="inferred from homology"/>
<evidence type="ECO:0000313" key="4">
    <source>
        <dbReference type="EMBL" id="RRD48538.1"/>
    </source>
</evidence>
<dbReference type="PANTHER" id="PTHR23416">
    <property type="entry name" value="SIALIC ACID SYNTHASE-RELATED"/>
    <property type="match status" value="1"/>
</dbReference>
<dbReference type="PROSITE" id="PS00101">
    <property type="entry name" value="HEXAPEP_TRANSFERASES"/>
    <property type="match status" value="1"/>
</dbReference>
<protein>
    <submittedName>
        <fullName evidence="4">Sugar O-acetyltransferase</fullName>
    </submittedName>
</protein>
<evidence type="ECO:0000256" key="2">
    <source>
        <dbReference type="ARBA" id="ARBA00022679"/>
    </source>
</evidence>
<dbReference type="OrthoDB" id="2643438at2"/>
<dbReference type="InterPro" id="IPR051159">
    <property type="entry name" value="Hexapeptide_acetyltransf"/>
</dbReference>
<accession>A0A3P1WRR5</accession>
<sequence length="187" mass="20079">MDVQGFRDRMASGVPIRAGDPTHEQLRALAQEALFLCAEINGSFHDPEELRMLLTMLFGRRVPDSLTLLPPFTTDCGKNTEIGQDVVINSGCRFQDQGGLRIGDGVLISPNVVISTLDHDLNPNRRADLIPAAVELEEKVWVGANATILKGVRVGYGAVIGAGAVVTRHVPPLAVVAGVPARVIRQL</sequence>
<dbReference type="GO" id="GO:0008374">
    <property type="term" value="F:O-acyltransferase activity"/>
    <property type="evidence" value="ECO:0007669"/>
    <property type="project" value="TreeGrafter"/>
</dbReference>
<dbReference type="AlphaFoldDB" id="A0A3P1WRR5"/>
<dbReference type="PANTHER" id="PTHR23416:SF23">
    <property type="entry name" value="ACETYLTRANSFERASE C18B11.09C-RELATED"/>
    <property type="match status" value="1"/>
</dbReference>
<evidence type="ECO:0000313" key="5">
    <source>
        <dbReference type="Proteomes" id="UP000280935"/>
    </source>
</evidence>
<comment type="caution">
    <text evidence="4">The sequence shown here is derived from an EMBL/GenBank/DDBJ whole genome shotgun (WGS) entry which is preliminary data.</text>
</comment>
<dbReference type="InterPro" id="IPR011004">
    <property type="entry name" value="Trimer_LpxA-like_sf"/>
</dbReference>
<dbReference type="Proteomes" id="UP000280935">
    <property type="component" value="Unassembled WGS sequence"/>
</dbReference>
<organism evidence="4 5">
    <name type="scientific">Arachnia propionica</name>
    <dbReference type="NCBI Taxonomy" id="1750"/>
    <lineage>
        <taxon>Bacteria</taxon>
        <taxon>Bacillati</taxon>
        <taxon>Actinomycetota</taxon>
        <taxon>Actinomycetes</taxon>
        <taxon>Propionibacteriales</taxon>
        <taxon>Propionibacteriaceae</taxon>
        <taxon>Arachnia</taxon>
    </lineage>
</organism>
<dbReference type="Pfam" id="PF00132">
    <property type="entry name" value="Hexapep"/>
    <property type="match status" value="1"/>
</dbReference>
<evidence type="ECO:0000256" key="1">
    <source>
        <dbReference type="ARBA" id="ARBA00007274"/>
    </source>
</evidence>
<dbReference type="InterPro" id="IPR001451">
    <property type="entry name" value="Hexapep"/>
</dbReference>
<keyword evidence="2 4" id="KW-0808">Transferase</keyword>
<dbReference type="EMBL" id="RQYT01000037">
    <property type="protein sequence ID" value="RRD48538.1"/>
    <property type="molecule type" value="Genomic_DNA"/>
</dbReference>
<evidence type="ECO:0000256" key="3">
    <source>
        <dbReference type="ARBA" id="ARBA00022737"/>
    </source>
</evidence>
<dbReference type="InterPro" id="IPR018357">
    <property type="entry name" value="Hexapep_transf_CS"/>
</dbReference>
<gene>
    <name evidence="4" type="ORF">EII35_12405</name>
</gene>
<dbReference type="SUPFAM" id="SSF51161">
    <property type="entry name" value="Trimeric LpxA-like enzymes"/>
    <property type="match status" value="1"/>
</dbReference>
<comment type="similarity">
    <text evidence="1">Belongs to the transferase hexapeptide repeat family.</text>
</comment>
<dbReference type="Gene3D" id="2.160.10.10">
    <property type="entry name" value="Hexapeptide repeat proteins"/>
    <property type="match status" value="1"/>
</dbReference>